<proteinExistence type="predicted"/>
<dbReference type="Pfam" id="PF14299">
    <property type="entry name" value="PP2"/>
    <property type="match status" value="1"/>
</dbReference>
<accession>A0A2U1K9J9</accession>
<dbReference type="OrthoDB" id="1728303at2759"/>
<comment type="caution">
    <text evidence="1">The sequence shown here is derived from an EMBL/GenBank/DDBJ whole genome shotgun (WGS) entry which is preliminary data.</text>
</comment>
<dbReference type="Proteomes" id="UP000245207">
    <property type="component" value="Unassembled WGS sequence"/>
</dbReference>
<dbReference type="EMBL" id="PKPP01029066">
    <property type="protein sequence ID" value="PWA24620.1"/>
    <property type="molecule type" value="Genomic_DNA"/>
</dbReference>
<dbReference type="PANTHER" id="PTHR32278:SF111">
    <property type="entry name" value="F-BOX PROTEIN PP2-B12-RELATED"/>
    <property type="match status" value="1"/>
</dbReference>
<dbReference type="InterPro" id="IPR025886">
    <property type="entry name" value="PP2-like"/>
</dbReference>
<dbReference type="AlphaFoldDB" id="A0A2U1K9J9"/>
<reference evidence="1 2" key="1">
    <citation type="journal article" date="2018" name="Mol. Plant">
        <title>The genome of Artemisia annua provides insight into the evolution of Asteraceae family and artemisinin biosynthesis.</title>
        <authorList>
            <person name="Shen Q."/>
            <person name="Zhang L."/>
            <person name="Liao Z."/>
            <person name="Wang S."/>
            <person name="Yan T."/>
            <person name="Shi P."/>
            <person name="Liu M."/>
            <person name="Fu X."/>
            <person name="Pan Q."/>
            <person name="Wang Y."/>
            <person name="Lv Z."/>
            <person name="Lu X."/>
            <person name="Zhang F."/>
            <person name="Jiang W."/>
            <person name="Ma Y."/>
            <person name="Chen M."/>
            <person name="Hao X."/>
            <person name="Li L."/>
            <person name="Tang Y."/>
            <person name="Lv G."/>
            <person name="Zhou Y."/>
            <person name="Sun X."/>
            <person name="Brodelius P.E."/>
            <person name="Rose J.K.C."/>
            <person name="Tang K."/>
        </authorList>
    </citation>
    <scope>NUCLEOTIDE SEQUENCE [LARGE SCALE GENOMIC DNA]</scope>
    <source>
        <strain evidence="2">cv. Huhao1</strain>
        <tissue evidence="1">Leaf</tissue>
    </source>
</reference>
<evidence type="ECO:0000313" key="1">
    <source>
        <dbReference type="EMBL" id="PWA24620.1"/>
    </source>
</evidence>
<keyword evidence="2" id="KW-1185">Reference proteome</keyword>
<protein>
    <submittedName>
        <fullName evidence="1">Protein kinase-like domain, Phloem protein 2-like protein</fullName>
    </submittedName>
</protein>
<keyword evidence="1" id="KW-0418">Kinase</keyword>
<organism evidence="1 2">
    <name type="scientific">Artemisia annua</name>
    <name type="common">Sweet wormwood</name>
    <dbReference type="NCBI Taxonomy" id="35608"/>
    <lineage>
        <taxon>Eukaryota</taxon>
        <taxon>Viridiplantae</taxon>
        <taxon>Streptophyta</taxon>
        <taxon>Embryophyta</taxon>
        <taxon>Tracheophyta</taxon>
        <taxon>Spermatophyta</taxon>
        <taxon>Magnoliopsida</taxon>
        <taxon>eudicotyledons</taxon>
        <taxon>Gunneridae</taxon>
        <taxon>Pentapetalae</taxon>
        <taxon>asterids</taxon>
        <taxon>campanulids</taxon>
        <taxon>Asterales</taxon>
        <taxon>Asteraceae</taxon>
        <taxon>Asteroideae</taxon>
        <taxon>Anthemideae</taxon>
        <taxon>Artemisiinae</taxon>
        <taxon>Artemisia</taxon>
    </lineage>
</organism>
<name>A0A2U1K9J9_ARTAN</name>
<dbReference type="STRING" id="35608.A0A2U1K9J9"/>
<dbReference type="GO" id="GO:0016301">
    <property type="term" value="F:kinase activity"/>
    <property type="evidence" value="ECO:0007669"/>
    <property type="project" value="UniProtKB-KW"/>
</dbReference>
<keyword evidence="1" id="KW-0808">Transferase</keyword>
<dbReference type="PANTHER" id="PTHR32278">
    <property type="entry name" value="F-BOX DOMAIN-CONTAINING PROTEIN"/>
    <property type="match status" value="1"/>
</dbReference>
<evidence type="ECO:0000313" key="2">
    <source>
        <dbReference type="Proteomes" id="UP000245207"/>
    </source>
</evidence>
<sequence length="455" mass="53540">MVAYECLDDDSDDRPSALDVMEQLEKALELQEDYEIWAAKLPKDYKEIFGMSKSPEMYSTKSNKDLYDMLNKGILLQQDKVLFSLGSSGERNEMISARKFSYKKRWLHRWRSVPESRFPKVAEVLDVRNLMIEIKLKTPLLSLGVNYKVNLIFRFCGPRKSYAKRMYVNLKYKKGGENFHAYFATWRDDGWMIIELCPFFYNKEDTDFEVISDEVGKVEEVQANDNVMKQGDIENIEVQSIDNVKQVEIGKLMKFQQFLKSDSKRDKLKYMLSKMNRKKHDMLSDVKDHIIRKVNEKKDHLVSKVSTKKDRLLSRVNRKKDRFVSRVNRVKDHLVSAKDVLYGYFDEELNLTPSAQSRFETGNDEMLKISDNHDECEELLSVSNVNRNEHHMLSAKDFLYGTSKVTLLQLKPSVQSRFQEVVELRSQQVLHIKYKIKFQMSPNTEYACYLKPRLL</sequence>
<gene>
    <name evidence="1" type="ORF">CTI12_AA628630</name>
</gene>